<dbReference type="EMBL" id="JBHUEY010000006">
    <property type="protein sequence ID" value="MFD1785102.1"/>
    <property type="molecule type" value="Genomic_DNA"/>
</dbReference>
<accession>A0ABW4N4Q0</accession>
<feature type="compositionally biased region" description="Basic and acidic residues" evidence="1">
    <location>
        <begin position="128"/>
        <end position="137"/>
    </location>
</feature>
<protein>
    <submittedName>
        <fullName evidence="2">Uncharacterized protein</fullName>
    </submittedName>
</protein>
<reference evidence="3" key="1">
    <citation type="journal article" date="2019" name="Int. J. Syst. Evol. Microbiol.">
        <title>The Global Catalogue of Microorganisms (GCM) 10K type strain sequencing project: providing services to taxonomists for standard genome sequencing and annotation.</title>
        <authorList>
            <consortium name="The Broad Institute Genomics Platform"/>
            <consortium name="The Broad Institute Genome Sequencing Center for Infectious Disease"/>
            <person name="Wu L."/>
            <person name="Ma J."/>
        </authorList>
    </citation>
    <scope>NUCLEOTIDE SEQUENCE [LARGE SCALE GENOMIC DNA]</scope>
    <source>
        <strain evidence="3">DFY28</strain>
    </source>
</reference>
<keyword evidence="3" id="KW-1185">Reference proteome</keyword>
<evidence type="ECO:0000313" key="3">
    <source>
        <dbReference type="Proteomes" id="UP001597237"/>
    </source>
</evidence>
<comment type="caution">
    <text evidence="2">The sequence shown here is derived from an EMBL/GenBank/DDBJ whole genome shotgun (WGS) entry which is preliminary data.</text>
</comment>
<name>A0ABW4N4Q0_9CAUL</name>
<organism evidence="2 3">
    <name type="scientific">Phenylobacterium terrae</name>
    <dbReference type="NCBI Taxonomy" id="2665495"/>
    <lineage>
        <taxon>Bacteria</taxon>
        <taxon>Pseudomonadati</taxon>
        <taxon>Pseudomonadota</taxon>
        <taxon>Alphaproteobacteria</taxon>
        <taxon>Caulobacterales</taxon>
        <taxon>Caulobacteraceae</taxon>
        <taxon>Phenylobacterium</taxon>
    </lineage>
</organism>
<evidence type="ECO:0000313" key="2">
    <source>
        <dbReference type="EMBL" id="MFD1785102.1"/>
    </source>
</evidence>
<proteinExistence type="predicted"/>
<feature type="region of interest" description="Disordered" evidence="1">
    <location>
        <begin position="123"/>
        <end position="158"/>
    </location>
</feature>
<dbReference type="RefSeq" id="WP_377282056.1">
    <property type="nucleotide sequence ID" value="NZ_JBHRSI010000005.1"/>
</dbReference>
<sequence>MIRKEMRESPAWRAAPDNLRRLLDRLEVEHMRHAGTQNGKLAVTYDDFAEWGVRRASVALTIRQGLALGFLEVTRKGYKSAAEFRVPSLYRLTYVWGRKPGSREAEEPTDEWRRLDEDGAANALREAATSRDIDRRRAGASGEPATSGALPRLGYSRT</sequence>
<dbReference type="Proteomes" id="UP001597237">
    <property type="component" value="Unassembled WGS sequence"/>
</dbReference>
<gene>
    <name evidence="2" type="ORF">ACFSC0_17005</name>
</gene>
<evidence type="ECO:0000256" key="1">
    <source>
        <dbReference type="SAM" id="MobiDB-lite"/>
    </source>
</evidence>